<proteinExistence type="predicted"/>
<evidence type="ECO:0000313" key="2">
    <source>
        <dbReference type="EMBL" id="BBU20406.1"/>
    </source>
</evidence>
<dbReference type="Proteomes" id="UP000464624">
    <property type="component" value="Chromosome"/>
</dbReference>
<name>A0AAD1LZI0_MYCXE</name>
<feature type="region of interest" description="Disordered" evidence="1">
    <location>
        <begin position="43"/>
        <end position="70"/>
    </location>
</feature>
<dbReference type="EMBL" id="AP022314">
    <property type="protein sequence ID" value="BBU20406.1"/>
    <property type="molecule type" value="Genomic_DNA"/>
</dbReference>
<organism evidence="2 3">
    <name type="scientific">Mycobacterium xenopi</name>
    <dbReference type="NCBI Taxonomy" id="1789"/>
    <lineage>
        <taxon>Bacteria</taxon>
        <taxon>Bacillati</taxon>
        <taxon>Actinomycetota</taxon>
        <taxon>Actinomycetes</taxon>
        <taxon>Mycobacteriales</taxon>
        <taxon>Mycobacteriaceae</taxon>
        <taxon>Mycobacterium</taxon>
    </lineage>
</organism>
<protein>
    <submittedName>
        <fullName evidence="2">Uncharacterized protein</fullName>
    </submittedName>
</protein>
<gene>
    <name evidence="2" type="ORF">MYXE_01950</name>
</gene>
<reference evidence="2 3" key="1">
    <citation type="submission" date="2019-12" db="EMBL/GenBank/DDBJ databases">
        <title>Complete genome sequence of Mycolicibacterium xenopi str. JCM15661T.</title>
        <authorList>
            <person name="Yoshida M."/>
            <person name="Fukano H."/>
            <person name="Asakura T."/>
            <person name="Hoshino Y."/>
        </authorList>
    </citation>
    <scope>NUCLEOTIDE SEQUENCE [LARGE SCALE GENOMIC DNA]</scope>
    <source>
        <strain evidence="2 3">JCM 15661T</strain>
    </source>
</reference>
<evidence type="ECO:0000256" key="1">
    <source>
        <dbReference type="SAM" id="MobiDB-lite"/>
    </source>
</evidence>
<dbReference type="AlphaFoldDB" id="A0AAD1LZI0"/>
<accession>A0AAD1LZI0</accession>
<sequence>MPAGPPFRIDRRLRAFIGPVADLSARASALSDVNVRRFSIKDPSRSAKRKRRNFDAPAQHSVTEIAVETR</sequence>
<dbReference type="KEGG" id="mxe:MYXE_01950"/>
<evidence type="ECO:0000313" key="3">
    <source>
        <dbReference type="Proteomes" id="UP000464624"/>
    </source>
</evidence>